<keyword evidence="2" id="KW-0732">Signal</keyword>
<evidence type="ECO:0000256" key="3">
    <source>
        <dbReference type="ARBA" id="ARBA00022970"/>
    </source>
</evidence>
<dbReference type="InterPro" id="IPR028082">
    <property type="entry name" value="Peripla_BP_I"/>
</dbReference>
<reference evidence="5" key="2">
    <citation type="submission" date="2020-09" db="EMBL/GenBank/DDBJ databases">
        <authorList>
            <person name="Sun Q."/>
            <person name="Zhou Y."/>
        </authorList>
    </citation>
    <scope>NUCLEOTIDE SEQUENCE</scope>
    <source>
        <strain evidence="5">CGMCC 1.12919</strain>
    </source>
</reference>
<feature type="domain" description="Leucine-binding protein" evidence="4">
    <location>
        <begin position="21"/>
        <end position="357"/>
    </location>
</feature>
<dbReference type="InterPro" id="IPR051010">
    <property type="entry name" value="BCAA_transport"/>
</dbReference>
<sequence length="395" mass="41699">MLCAALMSLGLATAGRAEDGPIKLGVLNDHSGAYATIDGPSSVDAARMAVEDFGGTVLGRKVEIIGADHQNKADVGAAIARKWLDVDGVTAIVDVAVSSVAFAVQELARERNKIVIFSGAGSSDLTGKACSPTSVHWTYDTYALTAGTAGALARQGGNSWYFITSDNAFGAALQRDATAALKAAGGSVVGTSLHPAPTADFSSFVLQAQASKAKIIALANAGDDTKNAVKAGREFGLSGQQQMVGLLTLLPDVHGLGLEAAQGLLLTESFYWNANDEARAFSKRFFARNHAMPHMVPAGVYGGVLHYLKAVKAAGTTDSAAVMKAMRDLPINDVMTKNGRVREDGRVMRDFYLFRVKSPTASKEPWDYYDLVATIPAEQAARPLSQSECPFIRRK</sequence>
<dbReference type="CDD" id="cd06327">
    <property type="entry name" value="PBP1_SBP-like"/>
    <property type="match status" value="1"/>
</dbReference>
<evidence type="ECO:0000259" key="4">
    <source>
        <dbReference type="Pfam" id="PF13458"/>
    </source>
</evidence>
<evidence type="ECO:0000256" key="1">
    <source>
        <dbReference type="ARBA" id="ARBA00010062"/>
    </source>
</evidence>
<gene>
    <name evidence="5" type="ORF">GCM10010994_54230</name>
</gene>
<dbReference type="InterPro" id="IPR028081">
    <property type="entry name" value="Leu-bd"/>
</dbReference>
<keyword evidence="3" id="KW-0029">Amino-acid transport</keyword>
<proteinExistence type="inferred from homology"/>
<evidence type="ECO:0000256" key="2">
    <source>
        <dbReference type="ARBA" id="ARBA00022729"/>
    </source>
</evidence>
<evidence type="ECO:0000313" key="6">
    <source>
        <dbReference type="Proteomes" id="UP000637002"/>
    </source>
</evidence>
<dbReference type="PANTHER" id="PTHR30483:SF6">
    <property type="entry name" value="PERIPLASMIC BINDING PROTEIN OF ABC TRANSPORTER FOR NATURAL AMINO ACIDS"/>
    <property type="match status" value="1"/>
</dbReference>
<comment type="caution">
    <text evidence="5">The sequence shown here is derived from an EMBL/GenBank/DDBJ whole genome shotgun (WGS) entry which is preliminary data.</text>
</comment>
<name>A0A916UV87_9HYPH</name>
<reference evidence="5" key="1">
    <citation type="journal article" date="2014" name="Int. J. Syst. Evol. Microbiol.">
        <title>Complete genome sequence of Corynebacterium casei LMG S-19264T (=DSM 44701T), isolated from a smear-ripened cheese.</title>
        <authorList>
            <consortium name="US DOE Joint Genome Institute (JGI-PGF)"/>
            <person name="Walter F."/>
            <person name="Albersmeier A."/>
            <person name="Kalinowski J."/>
            <person name="Ruckert C."/>
        </authorList>
    </citation>
    <scope>NUCLEOTIDE SEQUENCE</scope>
    <source>
        <strain evidence="5">CGMCC 1.12919</strain>
    </source>
</reference>
<dbReference type="PANTHER" id="PTHR30483">
    <property type="entry name" value="LEUCINE-SPECIFIC-BINDING PROTEIN"/>
    <property type="match status" value="1"/>
</dbReference>
<dbReference type="Proteomes" id="UP000637002">
    <property type="component" value="Unassembled WGS sequence"/>
</dbReference>
<accession>A0A916UV87</accession>
<dbReference type="GO" id="GO:0006865">
    <property type="term" value="P:amino acid transport"/>
    <property type="evidence" value="ECO:0007669"/>
    <property type="project" value="UniProtKB-KW"/>
</dbReference>
<dbReference type="Pfam" id="PF13458">
    <property type="entry name" value="Peripla_BP_6"/>
    <property type="match status" value="1"/>
</dbReference>
<comment type="similarity">
    <text evidence="1">Belongs to the leucine-binding protein family.</text>
</comment>
<keyword evidence="3" id="KW-0813">Transport</keyword>
<evidence type="ECO:0000313" key="5">
    <source>
        <dbReference type="EMBL" id="GGC89537.1"/>
    </source>
</evidence>
<dbReference type="AlphaFoldDB" id="A0A916UV87"/>
<organism evidence="5 6">
    <name type="scientific">Chelatococcus reniformis</name>
    <dbReference type="NCBI Taxonomy" id="1494448"/>
    <lineage>
        <taxon>Bacteria</taxon>
        <taxon>Pseudomonadati</taxon>
        <taxon>Pseudomonadota</taxon>
        <taxon>Alphaproteobacteria</taxon>
        <taxon>Hyphomicrobiales</taxon>
        <taxon>Chelatococcaceae</taxon>
        <taxon>Chelatococcus</taxon>
    </lineage>
</organism>
<dbReference type="EMBL" id="BMGG01000011">
    <property type="protein sequence ID" value="GGC89537.1"/>
    <property type="molecule type" value="Genomic_DNA"/>
</dbReference>
<protein>
    <submittedName>
        <fullName evidence="5">ABC transporter permease</fullName>
    </submittedName>
</protein>
<dbReference type="SUPFAM" id="SSF53822">
    <property type="entry name" value="Periplasmic binding protein-like I"/>
    <property type="match status" value="1"/>
</dbReference>
<keyword evidence="6" id="KW-1185">Reference proteome</keyword>
<dbReference type="Gene3D" id="3.40.50.2300">
    <property type="match status" value="2"/>
</dbReference>